<dbReference type="AlphaFoldDB" id="A0ABD2PZV9"/>
<keyword evidence="1 9" id="KW-0723">Serine/threonine-protein kinase</keyword>
<evidence type="ECO:0000256" key="8">
    <source>
        <dbReference type="ARBA" id="ARBA00048312"/>
    </source>
</evidence>
<gene>
    <name evidence="11" type="primary">MAPK8</name>
    <name evidence="11" type="ORF">Ciccas_008638</name>
</gene>
<keyword evidence="2 9" id="KW-0597">Phosphoprotein</keyword>
<evidence type="ECO:0000256" key="2">
    <source>
        <dbReference type="ARBA" id="ARBA00022553"/>
    </source>
</evidence>
<dbReference type="GO" id="GO:0004707">
    <property type="term" value="F:MAP kinase activity"/>
    <property type="evidence" value="ECO:0007669"/>
    <property type="project" value="UniProtKB-UniRule"/>
</dbReference>
<evidence type="ECO:0000259" key="10">
    <source>
        <dbReference type="PROSITE" id="PS50011"/>
    </source>
</evidence>
<dbReference type="FunFam" id="3.30.200.20:FF:000210">
    <property type="entry name" value="Mitogen-activated protein kinase"/>
    <property type="match status" value="1"/>
</dbReference>
<evidence type="ECO:0000256" key="1">
    <source>
        <dbReference type="ARBA" id="ARBA00022527"/>
    </source>
</evidence>
<keyword evidence="6 9" id="KW-0067">ATP-binding</keyword>
<protein>
    <recommendedName>
        <fullName evidence="9">Stress-activated protein kinase JNK</fullName>
        <ecNumber evidence="9">2.7.11.24</ecNumber>
    </recommendedName>
</protein>
<dbReference type="GO" id="GO:0005737">
    <property type="term" value="C:cytoplasm"/>
    <property type="evidence" value="ECO:0007669"/>
    <property type="project" value="UniProtKB-SubCell"/>
</dbReference>
<proteinExistence type="inferred from homology"/>
<dbReference type="GO" id="GO:0005524">
    <property type="term" value="F:ATP binding"/>
    <property type="evidence" value="ECO:0007669"/>
    <property type="project" value="UniProtKB-UniRule"/>
</dbReference>
<keyword evidence="3 9" id="KW-0808">Transferase</keyword>
<comment type="caution">
    <text evidence="11">The sequence shown here is derived from an EMBL/GenBank/DDBJ whole genome shotgun (WGS) entry which is preliminary data.</text>
</comment>
<evidence type="ECO:0000256" key="4">
    <source>
        <dbReference type="ARBA" id="ARBA00022741"/>
    </source>
</evidence>
<comment type="catalytic activity">
    <reaction evidence="8">
        <text>L-seryl-[protein] + ATP = O-phospho-L-seryl-[protein] + ADP + H(+)</text>
        <dbReference type="Rhea" id="RHEA:17989"/>
        <dbReference type="Rhea" id="RHEA-COMP:9863"/>
        <dbReference type="Rhea" id="RHEA-COMP:11604"/>
        <dbReference type="ChEBI" id="CHEBI:15378"/>
        <dbReference type="ChEBI" id="CHEBI:29999"/>
        <dbReference type="ChEBI" id="CHEBI:30616"/>
        <dbReference type="ChEBI" id="CHEBI:83421"/>
        <dbReference type="ChEBI" id="CHEBI:456216"/>
        <dbReference type="EC" id="2.7.11.24"/>
    </reaction>
</comment>
<dbReference type="Gene3D" id="3.30.200.20">
    <property type="entry name" value="Phosphorylase Kinase, domain 1"/>
    <property type="match status" value="1"/>
</dbReference>
<reference evidence="11 12" key="1">
    <citation type="submission" date="2024-11" db="EMBL/GenBank/DDBJ databases">
        <title>Adaptive evolution of stress response genes in parasites aligns with host niche diversity.</title>
        <authorList>
            <person name="Hahn C."/>
            <person name="Resl P."/>
        </authorList>
    </citation>
    <scope>NUCLEOTIDE SEQUENCE [LARGE SCALE GENOMIC DNA]</scope>
    <source>
        <strain evidence="11">EGGRZ-B1_66</strain>
        <tissue evidence="11">Body</tissue>
    </source>
</reference>
<comment type="catalytic activity">
    <reaction evidence="7">
        <text>L-threonyl-[protein] + ATP = O-phospho-L-threonyl-[protein] + ADP + H(+)</text>
        <dbReference type="Rhea" id="RHEA:46608"/>
        <dbReference type="Rhea" id="RHEA-COMP:11060"/>
        <dbReference type="Rhea" id="RHEA-COMP:11605"/>
        <dbReference type="ChEBI" id="CHEBI:15378"/>
        <dbReference type="ChEBI" id="CHEBI:30013"/>
        <dbReference type="ChEBI" id="CHEBI:30616"/>
        <dbReference type="ChEBI" id="CHEBI:61977"/>
        <dbReference type="ChEBI" id="CHEBI:456216"/>
        <dbReference type="EC" id="2.7.11.24"/>
    </reaction>
</comment>
<dbReference type="Proteomes" id="UP001626550">
    <property type="component" value="Unassembled WGS sequence"/>
</dbReference>
<comment type="similarity">
    <text evidence="9">Belongs to the protein kinase superfamily. CMGC Ser/Thr protein kinase family. MAP kinase subfamily.</text>
</comment>
<evidence type="ECO:0000313" key="11">
    <source>
        <dbReference type="EMBL" id="KAL3312760.1"/>
    </source>
</evidence>
<evidence type="ECO:0000313" key="12">
    <source>
        <dbReference type="Proteomes" id="UP001626550"/>
    </source>
</evidence>
<evidence type="ECO:0000256" key="9">
    <source>
        <dbReference type="RuleBase" id="RU368052"/>
    </source>
</evidence>
<sequence>MDAEKRIPEGFHEIRVSECVYIVPTRYNDLQPLGHGAQGTVVDAFDTATNMRVAIKKLSTPFQNETHAKRAYRELILMRCCNHKNVVGLMDAFTPQSSLETFNEVYLVQEKMDTTLNNVFRLKLDHERLSYLMYQLLCGLKHLHLSGIIHRDLKPTNVGVKQDCTLKILDFGLARAKANFMMTPYVVTRYYRAPEVILGCPYGEVVDVWSVGCILAEMVRVSILFPGTNHIDQWSQIINILGTPSQAFFNTLAESVQRYLNTLPNYPPKDFKELFPDELFQTASTHHPTLNATEARDLLSRMLKIDPSERITVDEALLHPYVHVWYDKDEVNAVSPILKLACLFVELILTNWKIC</sequence>
<dbReference type="FunFam" id="1.10.510.10:FF:000624">
    <property type="entry name" value="Mitogen-activated protein kinase"/>
    <property type="match status" value="1"/>
</dbReference>
<comment type="function">
    <text evidence="9">Responds to activation by environmental stress and pro-inflammatory cytokines by phosphorylating a number of transcription factors, and thus regulates transcriptional activity.</text>
</comment>
<dbReference type="PANTHER" id="PTHR24055">
    <property type="entry name" value="MITOGEN-ACTIVATED PROTEIN KINASE"/>
    <property type="match status" value="1"/>
</dbReference>
<dbReference type="GO" id="GO:0106310">
    <property type="term" value="F:protein serine kinase activity"/>
    <property type="evidence" value="ECO:0007669"/>
    <property type="project" value="UniProtKB-UniRule"/>
</dbReference>
<keyword evidence="4 9" id="KW-0547">Nucleotide-binding</keyword>
<dbReference type="EC" id="2.7.11.24" evidence="9"/>
<dbReference type="SMART" id="SM00220">
    <property type="entry name" value="S_TKc"/>
    <property type="match status" value="1"/>
</dbReference>
<comment type="cofactor">
    <cofactor evidence="9">
        <name>Mg(2+)</name>
        <dbReference type="ChEBI" id="CHEBI:18420"/>
    </cofactor>
</comment>
<dbReference type="InterPro" id="IPR011009">
    <property type="entry name" value="Kinase-like_dom_sf"/>
</dbReference>
<name>A0ABD2PZV9_9PLAT</name>
<evidence type="ECO:0000256" key="7">
    <source>
        <dbReference type="ARBA" id="ARBA00047592"/>
    </source>
</evidence>
<keyword evidence="12" id="KW-1185">Reference proteome</keyword>
<dbReference type="PROSITE" id="PS01351">
    <property type="entry name" value="MAPK"/>
    <property type="match status" value="1"/>
</dbReference>
<dbReference type="PROSITE" id="PS50011">
    <property type="entry name" value="PROTEIN_KINASE_DOM"/>
    <property type="match status" value="1"/>
</dbReference>
<dbReference type="Gene3D" id="1.10.510.10">
    <property type="entry name" value="Transferase(Phosphotransferase) domain 1"/>
    <property type="match status" value="1"/>
</dbReference>
<dbReference type="Pfam" id="PF00069">
    <property type="entry name" value="Pkinase"/>
    <property type="match status" value="1"/>
</dbReference>
<keyword evidence="5 9" id="KW-0418">Kinase</keyword>
<feature type="domain" description="Protein kinase" evidence="10">
    <location>
        <begin position="27"/>
        <end position="322"/>
    </location>
</feature>
<dbReference type="PRINTS" id="PR01772">
    <property type="entry name" value="JNKMAPKINASE"/>
</dbReference>
<organism evidence="11 12">
    <name type="scientific">Cichlidogyrus casuarinus</name>
    <dbReference type="NCBI Taxonomy" id="1844966"/>
    <lineage>
        <taxon>Eukaryota</taxon>
        <taxon>Metazoa</taxon>
        <taxon>Spiralia</taxon>
        <taxon>Lophotrochozoa</taxon>
        <taxon>Platyhelminthes</taxon>
        <taxon>Monogenea</taxon>
        <taxon>Monopisthocotylea</taxon>
        <taxon>Dactylogyridea</taxon>
        <taxon>Ancyrocephalidae</taxon>
        <taxon>Cichlidogyrus</taxon>
    </lineage>
</organism>
<evidence type="ECO:0000256" key="3">
    <source>
        <dbReference type="ARBA" id="ARBA00022679"/>
    </source>
</evidence>
<dbReference type="InterPro" id="IPR003527">
    <property type="entry name" value="MAP_kinase_CS"/>
</dbReference>
<keyword evidence="9" id="KW-0460">Magnesium</keyword>
<evidence type="ECO:0000256" key="5">
    <source>
        <dbReference type="ARBA" id="ARBA00022777"/>
    </source>
</evidence>
<dbReference type="InterPro" id="IPR050117">
    <property type="entry name" value="MAPK"/>
</dbReference>
<evidence type="ECO:0000256" key="6">
    <source>
        <dbReference type="ARBA" id="ARBA00022840"/>
    </source>
</evidence>
<accession>A0ABD2PZV9</accession>
<dbReference type="SUPFAM" id="SSF56112">
    <property type="entry name" value="Protein kinase-like (PK-like)"/>
    <property type="match status" value="1"/>
</dbReference>
<dbReference type="EMBL" id="JBJKFK010001563">
    <property type="protein sequence ID" value="KAL3312760.1"/>
    <property type="molecule type" value="Genomic_DNA"/>
</dbReference>
<dbReference type="InterPro" id="IPR008351">
    <property type="entry name" value="MAPK_JNK"/>
</dbReference>
<comment type="subcellular location">
    <subcellularLocation>
        <location evidence="9">Cytoplasm</location>
    </subcellularLocation>
</comment>
<dbReference type="InterPro" id="IPR000719">
    <property type="entry name" value="Prot_kinase_dom"/>
</dbReference>